<dbReference type="OrthoDB" id="6077919at2759"/>
<dbReference type="InterPro" id="IPR036397">
    <property type="entry name" value="RNaseH_sf"/>
</dbReference>
<gene>
    <name evidence="2" type="ORF">PENFLA_c048G11006</name>
</gene>
<protein>
    <submittedName>
        <fullName evidence="2">Uncharacterized protein</fullName>
    </submittedName>
</protein>
<dbReference type="EMBL" id="MLQL01000048">
    <property type="protein sequence ID" value="OQE13448.1"/>
    <property type="molecule type" value="Genomic_DNA"/>
</dbReference>
<organism evidence="2 3">
    <name type="scientific">Penicillium flavigenum</name>
    <dbReference type="NCBI Taxonomy" id="254877"/>
    <lineage>
        <taxon>Eukaryota</taxon>
        <taxon>Fungi</taxon>
        <taxon>Dikarya</taxon>
        <taxon>Ascomycota</taxon>
        <taxon>Pezizomycotina</taxon>
        <taxon>Eurotiomycetes</taxon>
        <taxon>Eurotiomycetidae</taxon>
        <taxon>Eurotiales</taxon>
        <taxon>Aspergillaceae</taxon>
        <taxon>Penicillium</taxon>
    </lineage>
</organism>
<evidence type="ECO:0000313" key="2">
    <source>
        <dbReference type="EMBL" id="OQE13448.1"/>
    </source>
</evidence>
<name>A0A1V6SHT5_9EURO</name>
<accession>A0A1V6SHT5</accession>
<proteinExistence type="predicted"/>
<keyword evidence="3" id="KW-1185">Reference proteome</keyword>
<dbReference type="InterPro" id="IPR012337">
    <property type="entry name" value="RNaseH-like_sf"/>
</dbReference>
<dbReference type="GO" id="GO:0003676">
    <property type="term" value="F:nucleic acid binding"/>
    <property type="evidence" value="ECO:0007669"/>
    <property type="project" value="InterPro"/>
</dbReference>
<evidence type="ECO:0000313" key="3">
    <source>
        <dbReference type="Proteomes" id="UP000191342"/>
    </source>
</evidence>
<sequence length="523" mass="59131">MPRGSHSQHYRRHVRRGHFQRGECKPLKVLIAVSDGNIEAEDNHAEVQNSEDEEDGDGGDWESSSQDDQDDDHDDHDDHDEVDNPDTEPGIILPDDNRPSTELAASWLDGLPRNQDSLKKAVRPETLAHLGLNCPGPGRVLDGQVLGTQVCPHSTIISFETGVFYRHQRGIVGLKFRCAPCNGQSKFSEFLITHCLEATAGQKVCAHKSCIHALWEGLRLCHKHFLAWKLEPPSEEMRDKLRVLFKRTTSEPWSPQTTLMARILGIIESNGEANVPASQIVNIDLETKMYSKEVLQIGLADLKGAKILDCLTRYGKGVIAPSSSNLSKNAIRRQKQNEEKVKGYHTHHGALDAKSVVAKLRDNGINKDTIFLAWATWPFDLSYLRGWLRQEGFEDVLPSDENICLLIPEFRANINRVLGRKCFQGRSFPLSLPVVFPLFCGPSTHGLLGRNHHALYDAQQLSLMMRLFLHLHRHPDERTPWQNSEFMRLGSLKRQLQIEESLGLMSLAKKARHRYDKDEDADQ</sequence>
<dbReference type="AlphaFoldDB" id="A0A1V6SHT5"/>
<reference evidence="3" key="1">
    <citation type="journal article" date="2017" name="Nat. Microbiol.">
        <title>Global analysis of biosynthetic gene clusters reveals vast potential of secondary metabolite production in Penicillium species.</title>
        <authorList>
            <person name="Nielsen J.C."/>
            <person name="Grijseels S."/>
            <person name="Prigent S."/>
            <person name="Ji B."/>
            <person name="Dainat J."/>
            <person name="Nielsen K.F."/>
            <person name="Frisvad J.C."/>
            <person name="Workman M."/>
            <person name="Nielsen J."/>
        </authorList>
    </citation>
    <scope>NUCLEOTIDE SEQUENCE [LARGE SCALE GENOMIC DNA]</scope>
    <source>
        <strain evidence="3">IBT 14082</strain>
    </source>
</reference>
<feature type="compositionally biased region" description="Acidic residues" evidence="1">
    <location>
        <begin position="49"/>
        <end position="86"/>
    </location>
</feature>
<dbReference type="STRING" id="254877.A0A1V6SHT5"/>
<comment type="caution">
    <text evidence="2">The sequence shown here is derived from an EMBL/GenBank/DDBJ whole genome shotgun (WGS) entry which is preliminary data.</text>
</comment>
<dbReference type="Gene3D" id="3.30.420.10">
    <property type="entry name" value="Ribonuclease H-like superfamily/Ribonuclease H"/>
    <property type="match status" value="1"/>
</dbReference>
<dbReference type="SUPFAM" id="SSF53098">
    <property type="entry name" value="Ribonuclease H-like"/>
    <property type="match status" value="1"/>
</dbReference>
<dbReference type="Proteomes" id="UP000191342">
    <property type="component" value="Unassembled WGS sequence"/>
</dbReference>
<evidence type="ECO:0000256" key="1">
    <source>
        <dbReference type="SAM" id="MobiDB-lite"/>
    </source>
</evidence>
<feature type="region of interest" description="Disordered" evidence="1">
    <location>
        <begin position="38"/>
        <end position="99"/>
    </location>
</feature>